<evidence type="ECO:0000313" key="1">
    <source>
        <dbReference type="EMBL" id="KAF2157386.1"/>
    </source>
</evidence>
<keyword evidence="2" id="KW-1185">Reference proteome</keyword>
<dbReference type="AlphaFoldDB" id="A0A9P4J9M3"/>
<sequence>MGTCTMQRIWVLVISGRGRRRQKGSNAKLISCNRGCWRDHGKSQMACQPPPAGPHDPRAAVSLPVYRRRLVEEEKEQQLRRVLRATAILSKKPWQHECRHPPSLRCKLFEKRVVQRARVSAESETRRATSRAAASKFLMNGGVGGAEIKEAQVTSMNATLVRRDRG</sequence>
<organism evidence="1 2">
    <name type="scientific">Myriangium duriaei CBS 260.36</name>
    <dbReference type="NCBI Taxonomy" id="1168546"/>
    <lineage>
        <taxon>Eukaryota</taxon>
        <taxon>Fungi</taxon>
        <taxon>Dikarya</taxon>
        <taxon>Ascomycota</taxon>
        <taxon>Pezizomycotina</taxon>
        <taxon>Dothideomycetes</taxon>
        <taxon>Dothideomycetidae</taxon>
        <taxon>Myriangiales</taxon>
        <taxon>Myriangiaceae</taxon>
        <taxon>Myriangium</taxon>
    </lineage>
</organism>
<gene>
    <name evidence="1" type="ORF">K461DRAFT_16833</name>
</gene>
<name>A0A9P4J9M3_9PEZI</name>
<reference evidence="1" key="1">
    <citation type="journal article" date="2020" name="Stud. Mycol.">
        <title>101 Dothideomycetes genomes: a test case for predicting lifestyles and emergence of pathogens.</title>
        <authorList>
            <person name="Haridas S."/>
            <person name="Albert R."/>
            <person name="Binder M."/>
            <person name="Bloem J."/>
            <person name="Labutti K."/>
            <person name="Salamov A."/>
            <person name="Andreopoulos B."/>
            <person name="Baker S."/>
            <person name="Barry K."/>
            <person name="Bills G."/>
            <person name="Bluhm B."/>
            <person name="Cannon C."/>
            <person name="Castanera R."/>
            <person name="Culley D."/>
            <person name="Daum C."/>
            <person name="Ezra D."/>
            <person name="Gonzalez J."/>
            <person name="Henrissat B."/>
            <person name="Kuo A."/>
            <person name="Liang C."/>
            <person name="Lipzen A."/>
            <person name="Lutzoni F."/>
            <person name="Magnuson J."/>
            <person name="Mondo S."/>
            <person name="Nolan M."/>
            <person name="Ohm R."/>
            <person name="Pangilinan J."/>
            <person name="Park H.-J."/>
            <person name="Ramirez L."/>
            <person name="Alfaro M."/>
            <person name="Sun H."/>
            <person name="Tritt A."/>
            <person name="Yoshinaga Y."/>
            <person name="Zwiers L.-H."/>
            <person name="Turgeon B."/>
            <person name="Goodwin S."/>
            <person name="Spatafora J."/>
            <person name="Crous P."/>
            <person name="Grigoriev I."/>
        </authorList>
    </citation>
    <scope>NUCLEOTIDE SEQUENCE</scope>
    <source>
        <strain evidence="1">CBS 260.36</strain>
    </source>
</reference>
<proteinExistence type="predicted"/>
<dbReference type="EMBL" id="ML996081">
    <property type="protein sequence ID" value="KAF2157386.1"/>
    <property type="molecule type" value="Genomic_DNA"/>
</dbReference>
<dbReference type="Proteomes" id="UP000799439">
    <property type="component" value="Unassembled WGS sequence"/>
</dbReference>
<accession>A0A9P4J9M3</accession>
<protein>
    <submittedName>
        <fullName evidence="1">Uncharacterized protein</fullName>
    </submittedName>
</protein>
<evidence type="ECO:0000313" key="2">
    <source>
        <dbReference type="Proteomes" id="UP000799439"/>
    </source>
</evidence>
<comment type="caution">
    <text evidence="1">The sequence shown here is derived from an EMBL/GenBank/DDBJ whole genome shotgun (WGS) entry which is preliminary data.</text>
</comment>